<dbReference type="CDD" id="cd07900">
    <property type="entry name" value="Adenylation_DNA_ligase_I_Euk"/>
    <property type="match status" value="1"/>
</dbReference>
<evidence type="ECO:0000256" key="1">
    <source>
        <dbReference type="ARBA" id="ARBA00004123"/>
    </source>
</evidence>
<dbReference type="Gene3D" id="1.10.3260.10">
    <property type="entry name" value="DNA ligase, ATP-dependent, N-terminal domain"/>
    <property type="match status" value="1"/>
</dbReference>
<dbReference type="Gene3D" id="2.40.50.140">
    <property type="entry name" value="Nucleic acid-binding proteins"/>
    <property type="match status" value="1"/>
</dbReference>
<keyword evidence="7" id="KW-0539">Nucleus</keyword>
<dbReference type="InterPro" id="IPR000977">
    <property type="entry name" value="DNA_ligase_ATP-dep"/>
</dbReference>
<dbReference type="FunCoup" id="A0A165F080">
    <property type="interactions" value="203"/>
</dbReference>
<keyword evidence="9" id="KW-0234">DNA repair</keyword>
<dbReference type="GO" id="GO:0006310">
    <property type="term" value="P:DNA recombination"/>
    <property type="evidence" value="ECO:0007669"/>
    <property type="project" value="UniProtKB-KW"/>
</dbReference>
<dbReference type="EMBL" id="KV426108">
    <property type="protein sequence ID" value="KZV88075.1"/>
    <property type="molecule type" value="Genomic_DNA"/>
</dbReference>
<dbReference type="SUPFAM" id="SSF117018">
    <property type="entry name" value="ATP-dependent DNA ligase DNA-binding domain"/>
    <property type="match status" value="1"/>
</dbReference>
<comment type="catalytic activity">
    <reaction evidence="8 9">
        <text>ATP + (deoxyribonucleotide)n-3'-hydroxyl + 5'-phospho-(deoxyribonucleotide)m = (deoxyribonucleotide)n+m + AMP + diphosphate.</text>
        <dbReference type="EC" id="6.5.1.1"/>
    </reaction>
</comment>
<dbReference type="AlphaFoldDB" id="A0A165F080"/>
<evidence type="ECO:0000256" key="7">
    <source>
        <dbReference type="ARBA" id="ARBA00023242"/>
    </source>
</evidence>
<dbReference type="InterPro" id="IPR036599">
    <property type="entry name" value="DNA_ligase_N_sf"/>
</dbReference>
<dbReference type="Pfam" id="PF04679">
    <property type="entry name" value="DNA_ligase_A_C"/>
    <property type="match status" value="1"/>
</dbReference>
<gene>
    <name evidence="13" type="ORF">EXIGLDRAFT_619890</name>
</gene>
<dbReference type="InterPro" id="IPR012340">
    <property type="entry name" value="NA-bd_OB-fold"/>
</dbReference>
<reference evidence="13 14" key="1">
    <citation type="journal article" date="2016" name="Mol. Biol. Evol.">
        <title>Comparative Genomics of Early-Diverging Mushroom-Forming Fungi Provides Insights into the Origins of Lignocellulose Decay Capabilities.</title>
        <authorList>
            <person name="Nagy L.G."/>
            <person name="Riley R."/>
            <person name="Tritt A."/>
            <person name="Adam C."/>
            <person name="Daum C."/>
            <person name="Floudas D."/>
            <person name="Sun H."/>
            <person name="Yadav J.S."/>
            <person name="Pangilinan J."/>
            <person name="Larsson K.H."/>
            <person name="Matsuura K."/>
            <person name="Barry K."/>
            <person name="Labutti K."/>
            <person name="Kuo R."/>
            <person name="Ohm R.A."/>
            <person name="Bhattacharya S.S."/>
            <person name="Shirouzu T."/>
            <person name="Yoshinaga Y."/>
            <person name="Martin F.M."/>
            <person name="Grigoriev I.V."/>
            <person name="Hibbett D.S."/>
        </authorList>
    </citation>
    <scope>NUCLEOTIDE SEQUENCE [LARGE SCALE GENOMIC DNA]</scope>
    <source>
        <strain evidence="13 14">HHB12029</strain>
    </source>
</reference>
<keyword evidence="9" id="KW-0233">DNA recombination</keyword>
<keyword evidence="6 9" id="KW-0067">ATP-binding</keyword>
<evidence type="ECO:0000256" key="8">
    <source>
        <dbReference type="ARBA" id="ARBA00034003"/>
    </source>
</evidence>
<dbReference type="NCBIfam" id="TIGR00574">
    <property type="entry name" value="dnl1"/>
    <property type="match status" value="1"/>
</dbReference>
<evidence type="ECO:0000256" key="10">
    <source>
        <dbReference type="RuleBase" id="RU004196"/>
    </source>
</evidence>
<dbReference type="Proteomes" id="UP000077266">
    <property type="component" value="Unassembled WGS sequence"/>
</dbReference>
<accession>A0A165F080</accession>
<evidence type="ECO:0000256" key="9">
    <source>
        <dbReference type="RuleBase" id="RU000617"/>
    </source>
</evidence>
<dbReference type="Gene3D" id="3.30.1490.70">
    <property type="match status" value="1"/>
</dbReference>
<sequence length="785" mass="85940">MHSASRAESRIATRTVAFSPAQRTEIAWPDLSLDSLMFSTATCPWPSAAGRAPYSFLAHTLATLSSTRSRILILNTLTNCLRILTVHDPPSLLPALYLLSNGLAPVYSPQPELGIGSAVITKALQHVSGLSSAALRKLYAQSGDPGDVAFAAKASLRTLVPHSALLIDGVYKSLLQIANAKGQGSAKSKQSVVEKLLLSAQGEEARYVVRTLGQNLRVGAVRTTLLSALARAMVLDRAPMSRRPDGDSAFFVDSAILRSLSADSSGKAKKKGSSSQQQDPVRELVKTKFSNAEAAVRRVFVRHPNYDHIIEALLEHGLETLSEHVRLEVGIPLHPALGTPTRSLEEVYERLGDAAFSAEMKLDGQRGQIHAFRDEQSNVSTKIFSRHLEDMTDKYPDIVSLVEHIFSASPGLTSFIIDSEIVAVDKNTNALRSFQELSNRARKDVQLKDVKVAVCVFAFDLMYLNGEVLIQEAFRRRRELLRTRIPPLTPADDSSARLDHMANCDCEDATAREAVEAFWQESLDLKTEGLMIKASEPACGVCLLTLQQLLDHTDVVTDGAMQGNRRKPLPSSYEPDTRGSAWLKLKRDYVTGLGDSLDLVPIGAWRGPGRKNAWWSPILLACYDSSRGQLVAVCKCMSGFSDAFYKSLNERYPEDSDTCNRKNLWNVESGGLRPGVFFKPAEVWEIKGADITLSPISVAAFGAVTQERGLSLRFPRFIRLRDDKGIEQASGPDALVTMWKSQKREAKGGADEYELIDVEMDEDGSEVEEDDSAAESVDGGVDAAH</sequence>
<evidence type="ECO:0000256" key="4">
    <source>
        <dbReference type="ARBA" id="ARBA00022705"/>
    </source>
</evidence>
<keyword evidence="4" id="KW-0235">DNA replication</keyword>
<dbReference type="Pfam" id="PF01068">
    <property type="entry name" value="DNA_ligase_A_M"/>
    <property type="match status" value="1"/>
</dbReference>
<proteinExistence type="inferred from homology"/>
<dbReference type="PANTHER" id="PTHR45674:SF9">
    <property type="entry name" value="DNA LIGASE 3"/>
    <property type="match status" value="1"/>
</dbReference>
<evidence type="ECO:0000259" key="12">
    <source>
        <dbReference type="PROSITE" id="PS50160"/>
    </source>
</evidence>
<feature type="domain" description="ATP-dependent DNA ligase family profile" evidence="12">
    <location>
        <begin position="447"/>
        <end position="624"/>
    </location>
</feature>
<dbReference type="GO" id="GO:0005634">
    <property type="term" value="C:nucleus"/>
    <property type="evidence" value="ECO:0007669"/>
    <property type="project" value="UniProtKB-SubCell"/>
</dbReference>
<comment type="subcellular location">
    <subcellularLocation>
        <location evidence="1">Nucleus</location>
    </subcellularLocation>
</comment>
<feature type="region of interest" description="Disordered" evidence="11">
    <location>
        <begin position="745"/>
        <end position="785"/>
    </location>
</feature>
<dbReference type="FunFam" id="2.40.50.140:FF:000062">
    <property type="entry name" value="DNA ligase"/>
    <property type="match status" value="1"/>
</dbReference>
<evidence type="ECO:0000256" key="5">
    <source>
        <dbReference type="ARBA" id="ARBA00022741"/>
    </source>
</evidence>
<evidence type="ECO:0000313" key="14">
    <source>
        <dbReference type="Proteomes" id="UP000077266"/>
    </source>
</evidence>
<dbReference type="STRING" id="1314781.A0A165F080"/>
<dbReference type="OrthoDB" id="206088at2759"/>
<dbReference type="InterPro" id="IPR012310">
    <property type="entry name" value="DNA_ligase_ATP-dep_cent"/>
</dbReference>
<dbReference type="Gene3D" id="3.30.470.30">
    <property type="entry name" value="DNA ligase/mRNA capping enzyme"/>
    <property type="match status" value="1"/>
</dbReference>
<dbReference type="EC" id="6.5.1.1" evidence="9"/>
<name>A0A165F080_EXIGL</name>
<organism evidence="13 14">
    <name type="scientific">Exidia glandulosa HHB12029</name>
    <dbReference type="NCBI Taxonomy" id="1314781"/>
    <lineage>
        <taxon>Eukaryota</taxon>
        <taxon>Fungi</taxon>
        <taxon>Dikarya</taxon>
        <taxon>Basidiomycota</taxon>
        <taxon>Agaricomycotina</taxon>
        <taxon>Agaricomycetes</taxon>
        <taxon>Auriculariales</taxon>
        <taxon>Exidiaceae</taxon>
        <taxon>Exidia</taxon>
    </lineage>
</organism>
<evidence type="ECO:0000256" key="3">
    <source>
        <dbReference type="ARBA" id="ARBA00022598"/>
    </source>
</evidence>
<dbReference type="InParanoid" id="A0A165F080"/>
<dbReference type="InterPro" id="IPR050191">
    <property type="entry name" value="ATP-dep_DNA_ligase"/>
</dbReference>
<dbReference type="InterPro" id="IPR012308">
    <property type="entry name" value="DNA_ligase_ATP-dep_N"/>
</dbReference>
<dbReference type="InterPro" id="IPR016059">
    <property type="entry name" value="DNA_ligase_ATP-dep_CS"/>
</dbReference>
<dbReference type="GO" id="GO:0005524">
    <property type="term" value="F:ATP binding"/>
    <property type="evidence" value="ECO:0007669"/>
    <property type="project" value="UniProtKB-KW"/>
</dbReference>
<dbReference type="SUPFAM" id="SSF56091">
    <property type="entry name" value="DNA ligase/mRNA capping enzyme, catalytic domain"/>
    <property type="match status" value="1"/>
</dbReference>
<comment type="similarity">
    <text evidence="2 10">Belongs to the ATP-dependent DNA ligase family.</text>
</comment>
<dbReference type="CDD" id="cd07969">
    <property type="entry name" value="OBF_DNA_ligase_I"/>
    <property type="match status" value="1"/>
</dbReference>
<keyword evidence="14" id="KW-1185">Reference proteome</keyword>
<dbReference type="GO" id="GO:0003910">
    <property type="term" value="F:DNA ligase (ATP) activity"/>
    <property type="evidence" value="ECO:0007669"/>
    <property type="project" value="UniProtKB-EC"/>
</dbReference>
<evidence type="ECO:0000313" key="13">
    <source>
        <dbReference type="EMBL" id="KZV88075.1"/>
    </source>
</evidence>
<evidence type="ECO:0000256" key="2">
    <source>
        <dbReference type="ARBA" id="ARBA00007572"/>
    </source>
</evidence>
<dbReference type="Pfam" id="PF04675">
    <property type="entry name" value="DNA_ligase_A_N"/>
    <property type="match status" value="1"/>
</dbReference>
<keyword evidence="3 9" id="KW-0436">Ligase</keyword>
<evidence type="ECO:0000256" key="11">
    <source>
        <dbReference type="SAM" id="MobiDB-lite"/>
    </source>
</evidence>
<dbReference type="PANTHER" id="PTHR45674">
    <property type="entry name" value="DNA LIGASE 1/3 FAMILY MEMBER"/>
    <property type="match status" value="1"/>
</dbReference>
<dbReference type="GO" id="GO:0003677">
    <property type="term" value="F:DNA binding"/>
    <property type="evidence" value="ECO:0007669"/>
    <property type="project" value="InterPro"/>
</dbReference>
<dbReference type="FunFam" id="3.30.470.30:FF:000002">
    <property type="entry name" value="DNA ligase"/>
    <property type="match status" value="1"/>
</dbReference>
<feature type="compositionally biased region" description="Acidic residues" evidence="11">
    <location>
        <begin position="751"/>
        <end position="773"/>
    </location>
</feature>
<dbReference type="GO" id="GO:0006273">
    <property type="term" value="P:lagging strand elongation"/>
    <property type="evidence" value="ECO:0007669"/>
    <property type="project" value="TreeGrafter"/>
</dbReference>
<keyword evidence="5 9" id="KW-0547">Nucleotide-binding</keyword>
<dbReference type="SUPFAM" id="SSF50249">
    <property type="entry name" value="Nucleic acid-binding proteins"/>
    <property type="match status" value="1"/>
</dbReference>
<dbReference type="GO" id="GO:0071897">
    <property type="term" value="P:DNA biosynthetic process"/>
    <property type="evidence" value="ECO:0007669"/>
    <property type="project" value="InterPro"/>
</dbReference>
<dbReference type="PROSITE" id="PS50160">
    <property type="entry name" value="DNA_LIGASE_A3"/>
    <property type="match status" value="1"/>
</dbReference>
<keyword evidence="9" id="KW-0227">DNA damage</keyword>
<evidence type="ECO:0000256" key="6">
    <source>
        <dbReference type="ARBA" id="ARBA00022840"/>
    </source>
</evidence>
<dbReference type="InterPro" id="IPR012309">
    <property type="entry name" value="DNA_ligase_ATP-dep_C"/>
</dbReference>
<protein>
    <recommendedName>
        <fullName evidence="9">DNA ligase</fullName>
        <ecNumber evidence="9">6.5.1.1</ecNumber>
    </recommendedName>
</protein>
<dbReference type="PROSITE" id="PS00697">
    <property type="entry name" value="DNA_LIGASE_A1"/>
    <property type="match status" value="1"/>
</dbReference>
<dbReference type="GO" id="GO:0006281">
    <property type="term" value="P:DNA repair"/>
    <property type="evidence" value="ECO:0007669"/>
    <property type="project" value="UniProtKB-KW"/>
</dbReference>